<dbReference type="Gene3D" id="3.30.420.10">
    <property type="entry name" value="Ribonuclease H-like superfamily/Ribonuclease H"/>
    <property type="match status" value="1"/>
</dbReference>
<dbReference type="InterPro" id="IPR001584">
    <property type="entry name" value="Integrase_cat-core"/>
</dbReference>
<evidence type="ECO:0000313" key="3">
    <source>
        <dbReference type="Proteomes" id="UP001216907"/>
    </source>
</evidence>
<dbReference type="Pfam" id="PF13683">
    <property type="entry name" value="rve_3"/>
    <property type="match status" value="1"/>
</dbReference>
<reference evidence="2 3" key="1">
    <citation type="submission" date="2023-03" db="EMBL/GenBank/DDBJ databases">
        <title>Paludisphaera mucosa sp. nov. a novel planctomycete from northern fen.</title>
        <authorList>
            <person name="Ivanova A."/>
        </authorList>
    </citation>
    <scope>NUCLEOTIDE SEQUENCE [LARGE SCALE GENOMIC DNA]</scope>
    <source>
        <strain evidence="2 3">Pla2</strain>
    </source>
</reference>
<sequence>MRKSKFTEEQIVFALRQAEAGLGVEDTCRKLGVSQATFFRWKAKYGELGTPELRRLRLLEEENQKLKQLVADLSLDKRMLQDVLAKKGLTPPQRRTIVADLTVRYGVSVRRACEATGFPRATHNYKPSRASQEPLRMRLRELATDRVRYGYRRLHILLLREGWAVNVKRVYRLYGLERLTLRRKNPRRRASSRHRDDRPAVEGANQAWAMDFMSDALADGRKLRVLTVIDLFTRESLAIRVGVRFTSGQVAEVLAEVAAGRGAPRELRVDNGPEFTGRMLDLWAHLNGVTLDFSRPGKPTDNGFIESFNGRVREECLNQNYFTSLEDAREEVESWRVEYNERRPHSALGYLAPREFASTQASMSTASSVRKALV</sequence>
<name>A0ABT6FE48_9BACT</name>
<gene>
    <name evidence="2" type="ORF">PZE19_18880</name>
</gene>
<protein>
    <submittedName>
        <fullName evidence="2">IS3 family transposase</fullName>
    </submittedName>
</protein>
<dbReference type="InterPro" id="IPR009057">
    <property type="entry name" value="Homeodomain-like_sf"/>
</dbReference>
<dbReference type="SUPFAM" id="SSF53098">
    <property type="entry name" value="Ribonuclease H-like"/>
    <property type="match status" value="1"/>
</dbReference>
<dbReference type="PANTHER" id="PTHR47515:SF1">
    <property type="entry name" value="BLR2054 PROTEIN"/>
    <property type="match status" value="1"/>
</dbReference>
<keyword evidence="3" id="KW-1185">Reference proteome</keyword>
<dbReference type="SUPFAM" id="SSF46689">
    <property type="entry name" value="Homeodomain-like"/>
    <property type="match status" value="1"/>
</dbReference>
<dbReference type="NCBIfam" id="NF033516">
    <property type="entry name" value="transpos_IS3"/>
    <property type="match status" value="1"/>
</dbReference>
<dbReference type="PROSITE" id="PS50994">
    <property type="entry name" value="INTEGRASE"/>
    <property type="match status" value="1"/>
</dbReference>
<dbReference type="Pfam" id="PF13276">
    <property type="entry name" value="HTH_21"/>
    <property type="match status" value="1"/>
</dbReference>
<dbReference type="InterPro" id="IPR002514">
    <property type="entry name" value="Transposase_8"/>
</dbReference>
<dbReference type="EMBL" id="JARRAG010000002">
    <property type="protein sequence ID" value="MDG3005856.1"/>
    <property type="molecule type" value="Genomic_DNA"/>
</dbReference>
<dbReference type="InterPro" id="IPR025948">
    <property type="entry name" value="HTH-like_dom"/>
</dbReference>
<dbReference type="Pfam" id="PF01527">
    <property type="entry name" value="HTH_Tnp_1"/>
    <property type="match status" value="1"/>
</dbReference>
<evidence type="ECO:0000313" key="2">
    <source>
        <dbReference type="EMBL" id="MDG3005856.1"/>
    </source>
</evidence>
<feature type="domain" description="Integrase catalytic" evidence="1">
    <location>
        <begin position="195"/>
        <end position="361"/>
    </location>
</feature>
<dbReference type="InterPro" id="IPR036397">
    <property type="entry name" value="RNaseH_sf"/>
</dbReference>
<dbReference type="Proteomes" id="UP001216907">
    <property type="component" value="Unassembled WGS sequence"/>
</dbReference>
<dbReference type="PANTHER" id="PTHR47515">
    <property type="entry name" value="LOW CALCIUM RESPONSE LOCUS PROTEIN T"/>
    <property type="match status" value="1"/>
</dbReference>
<proteinExistence type="predicted"/>
<evidence type="ECO:0000259" key="1">
    <source>
        <dbReference type="PROSITE" id="PS50994"/>
    </source>
</evidence>
<dbReference type="InterPro" id="IPR048020">
    <property type="entry name" value="Transpos_IS3"/>
</dbReference>
<dbReference type="InterPro" id="IPR012337">
    <property type="entry name" value="RNaseH-like_sf"/>
</dbReference>
<organism evidence="2 3">
    <name type="scientific">Paludisphaera mucosa</name>
    <dbReference type="NCBI Taxonomy" id="3030827"/>
    <lineage>
        <taxon>Bacteria</taxon>
        <taxon>Pseudomonadati</taxon>
        <taxon>Planctomycetota</taxon>
        <taxon>Planctomycetia</taxon>
        <taxon>Isosphaerales</taxon>
        <taxon>Isosphaeraceae</taxon>
        <taxon>Paludisphaera</taxon>
    </lineage>
</organism>
<comment type="caution">
    <text evidence="2">The sequence shown here is derived from an EMBL/GenBank/DDBJ whole genome shotgun (WGS) entry which is preliminary data.</text>
</comment>
<accession>A0ABT6FE48</accession>